<evidence type="ECO:0000313" key="8">
    <source>
        <dbReference type="Proteomes" id="UP000274920"/>
    </source>
</evidence>
<gene>
    <name evidence="7" type="ORF">EBB54_15230</name>
    <name evidence="6" type="ORF">FMM80_09545</name>
</gene>
<reference evidence="7" key="1">
    <citation type="submission" date="2018-10" db="EMBL/GenBank/DDBJ databases">
        <title>Schaedlerella arabinophila gen. nov. sp. nov., isolated from the mouse intestinal tract and comparative analysis with the genome of the closely related altered Schaedler flora strain ASF502.</title>
        <authorList>
            <person name="Miyake S."/>
            <person name="Soh M."/>
            <person name="Seedorf H."/>
        </authorList>
    </citation>
    <scope>NUCLEOTIDE SEQUENCE [LARGE SCALE GENOMIC DNA]</scope>
    <source>
        <strain evidence="7">DSM 106076</strain>
    </source>
</reference>
<accession>A0A3R8LZD6</accession>
<proteinExistence type="predicted"/>
<evidence type="ECO:0000256" key="2">
    <source>
        <dbReference type="ARBA" id="ARBA00024867"/>
    </source>
</evidence>
<dbReference type="InterPro" id="IPR046947">
    <property type="entry name" value="LytR-like"/>
</dbReference>
<feature type="domain" description="Response regulatory" evidence="4">
    <location>
        <begin position="3"/>
        <end position="120"/>
    </location>
</feature>
<dbReference type="AlphaFoldDB" id="N2A9B5"/>
<dbReference type="InterPro" id="IPR007492">
    <property type="entry name" value="LytTR_DNA-bd_dom"/>
</dbReference>
<evidence type="ECO:0000256" key="1">
    <source>
        <dbReference type="ARBA" id="ARBA00018672"/>
    </source>
</evidence>
<evidence type="ECO:0000313" key="7">
    <source>
        <dbReference type="EMBL" id="RRK32556.1"/>
    </source>
</evidence>
<dbReference type="SUPFAM" id="SSF52172">
    <property type="entry name" value="CheY-like"/>
    <property type="match status" value="1"/>
</dbReference>
<name>N2A9B5_9FIRM</name>
<evidence type="ECO:0000313" key="9">
    <source>
        <dbReference type="Proteomes" id="UP000474104"/>
    </source>
</evidence>
<dbReference type="OrthoDB" id="2063459at2"/>
<dbReference type="STRING" id="2044587.C824_05397"/>
<dbReference type="Gene3D" id="3.40.50.2300">
    <property type="match status" value="1"/>
</dbReference>
<dbReference type="GO" id="GO:0000156">
    <property type="term" value="F:phosphorelay response regulator activity"/>
    <property type="evidence" value="ECO:0007669"/>
    <property type="project" value="InterPro"/>
</dbReference>
<evidence type="ECO:0000313" key="6">
    <source>
        <dbReference type="EMBL" id="NDO68910.1"/>
    </source>
</evidence>
<keyword evidence="8" id="KW-1185">Reference proteome</keyword>
<dbReference type="SMART" id="SM00850">
    <property type="entry name" value="LytTR"/>
    <property type="match status" value="1"/>
</dbReference>
<dbReference type="GO" id="GO:0003677">
    <property type="term" value="F:DNA binding"/>
    <property type="evidence" value="ECO:0007669"/>
    <property type="project" value="UniProtKB-KW"/>
</dbReference>
<protein>
    <recommendedName>
        <fullName evidence="1">Stage 0 sporulation protein A homolog</fullName>
    </recommendedName>
</protein>
<dbReference type="Pfam" id="PF00072">
    <property type="entry name" value="Response_reg"/>
    <property type="match status" value="1"/>
</dbReference>
<feature type="domain" description="HTH LytTR-type" evidence="5">
    <location>
        <begin position="131"/>
        <end position="230"/>
    </location>
</feature>
<evidence type="ECO:0000259" key="5">
    <source>
        <dbReference type="PROSITE" id="PS50930"/>
    </source>
</evidence>
<dbReference type="EMBL" id="RHJS01000002">
    <property type="protein sequence ID" value="RRK32556.1"/>
    <property type="molecule type" value="Genomic_DNA"/>
</dbReference>
<dbReference type="SMART" id="SM00448">
    <property type="entry name" value="REC"/>
    <property type="match status" value="1"/>
</dbReference>
<dbReference type="PROSITE" id="PS50110">
    <property type="entry name" value="RESPONSE_REGULATORY"/>
    <property type="match status" value="1"/>
</dbReference>
<dbReference type="Proteomes" id="UP000274920">
    <property type="component" value="Unassembled WGS sequence"/>
</dbReference>
<accession>N2A9B5</accession>
<dbReference type="Proteomes" id="UP000474104">
    <property type="component" value="Unassembled WGS sequence"/>
</dbReference>
<sequence>MIHIAICDDERDFLTHLTALLKRYALESGEEIKISTYSSGLDLVEAYDATVDLIFLDIKMNDLNGLKTAERIRQRDEHVALIFLTTLSGCSLEGYKYQAVNYIIKPIHYVRLKEEMDQWIKKHRQNTEPFIIVSNDTGKYKVFLKGLKFIETFNRNLLLHTEHGHVICYRKMKEMEAALGQQGFVRCHSGYLVNLFYVKRIEKLEIILLTDEKIPISQLKRKAFMKQLADYWGNQLL</sequence>
<dbReference type="HOGENOM" id="CLU_000445_14_2_9"/>
<dbReference type="RefSeq" id="WP_004072640.1">
    <property type="nucleotide sequence ID" value="NZ_RHJS01000002.1"/>
</dbReference>
<keyword evidence="7" id="KW-0238">DNA-binding</keyword>
<dbReference type="eggNOG" id="COG3279">
    <property type="taxonomic scope" value="Bacteria"/>
</dbReference>
<evidence type="ECO:0000256" key="3">
    <source>
        <dbReference type="PROSITE-ProRule" id="PRU00169"/>
    </source>
</evidence>
<dbReference type="PROSITE" id="PS50930">
    <property type="entry name" value="HTH_LYTTR"/>
    <property type="match status" value="1"/>
</dbReference>
<dbReference type="InterPro" id="IPR011006">
    <property type="entry name" value="CheY-like_superfamily"/>
</dbReference>
<dbReference type="InterPro" id="IPR001789">
    <property type="entry name" value="Sig_transdc_resp-reg_receiver"/>
</dbReference>
<feature type="modified residue" description="4-aspartylphosphate" evidence="3">
    <location>
        <position position="57"/>
    </location>
</feature>
<dbReference type="Pfam" id="PF04397">
    <property type="entry name" value="LytTR"/>
    <property type="match status" value="1"/>
</dbReference>
<reference evidence="6 9" key="2">
    <citation type="submission" date="2019-07" db="EMBL/GenBank/DDBJ databases">
        <title>Draft genome sequences of 15 bacterial species constituting the stable defined intestinal microbiota of the GM15 gnotobiotic mouse model.</title>
        <authorList>
            <person name="Elie C."/>
            <person name="Mathieu A."/>
            <person name="Saliou A."/>
            <person name="Darnaud M."/>
            <person name="Leulier F."/>
            <person name="Tamellini A."/>
        </authorList>
    </citation>
    <scope>NUCLEOTIDE SEQUENCE [LARGE SCALE GENOMIC DNA]</scope>
    <source>
        <strain evidence="9">ASF 502</strain>
        <strain evidence="6">MD300</strain>
    </source>
</reference>
<comment type="caution">
    <text evidence="7">The sequence shown here is derived from an EMBL/GenBank/DDBJ whole genome shotgun (WGS) entry which is preliminary data.</text>
</comment>
<dbReference type="Gene3D" id="2.40.50.1020">
    <property type="entry name" value="LytTr DNA-binding domain"/>
    <property type="match status" value="1"/>
</dbReference>
<comment type="function">
    <text evidence="2">May play the central regulatory role in sporulation. It may be an element of the effector pathway responsible for the activation of sporulation genes in response to nutritional stress. Spo0A may act in concert with spo0H (a sigma factor) to control the expression of some genes that are critical to the sporulation process.</text>
</comment>
<dbReference type="PANTHER" id="PTHR37299">
    <property type="entry name" value="TRANSCRIPTIONAL REGULATOR-RELATED"/>
    <property type="match status" value="1"/>
</dbReference>
<evidence type="ECO:0000259" key="4">
    <source>
        <dbReference type="PROSITE" id="PS50110"/>
    </source>
</evidence>
<dbReference type="PANTHER" id="PTHR37299:SF1">
    <property type="entry name" value="STAGE 0 SPORULATION PROTEIN A HOMOLOG"/>
    <property type="match status" value="1"/>
</dbReference>
<dbReference type="EMBL" id="VIRB01000061">
    <property type="protein sequence ID" value="NDO68910.1"/>
    <property type="molecule type" value="Genomic_DNA"/>
</dbReference>
<keyword evidence="3" id="KW-0597">Phosphoprotein</keyword>
<organism evidence="7 8">
    <name type="scientific">Schaedlerella arabinosiphila</name>
    <dbReference type="NCBI Taxonomy" id="2044587"/>
    <lineage>
        <taxon>Bacteria</taxon>
        <taxon>Bacillati</taxon>
        <taxon>Bacillota</taxon>
        <taxon>Clostridia</taxon>
        <taxon>Lachnospirales</taxon>
        <taxon>Lachnospiraceae</taxon>
        <taxon>Schaedlerella</taxon>
    </lineage>
</organism>